<accession>A0ABU2S5U9</accession>
<evidence type="ECO:0000313" key="4">
    <source>
        <dbReference type="Proteomes" id="UP001183615"/>
    </source>
</evidence>
<dbReference type="EMBL" id="JAVREV010000007">
    <property type="protein sequence ID" value="MDT0443809.1"/>
    <property type="molecule type" value="Genomic_DNA"/>
</dbReference>
<dbReference type="PANTHER" id="PTHR36453">
    <property type="entry name" value="SECRETED PROTEIN-RELATED"/>
    <property type="match status" value="1"/>
</dbReference>
<feature type="region of interest" description="Disordered" evidence="1">
    <location>
        <begin position="26"/>
        <end position="57"/>
    </location>
</feature>
<evidence type="ECO:0000256" key="1">
    <source>
        <dbReference type="SAM" id="MobiDB-lite"/>
    </source>
</evidence>
<evidence type="ECO:0000313" key="3">
    <source>
        <dbReference type="EMBL" id="MDT0443809.1"/>
    </source>
</evidence>
<name>A0ABU2S5U9_9ACTN</name>
<reference evidence="4" key="1">
    <citation type="submission" date="2023-07" db="EMBL/GenBank/DDBJ databases">
        <title>30 novel species of actinomycetes from the DSMZ collection.</title>
        <authorList>
            <person name="Nouioui I."/>
        </authorList>
    </citation>
    <scope>NUCLEOTIDE SEQUENCE [LARGE SCALE GENOMIC DNA]</scope>
    <source>
        <strain evidence="4">DSM 41886</strain>
    </source>
</reference>
<feature type="chain" id="PRO_5045291908" evidence="2">
    <location>
        <begin position="25"/>
        <end position="630"/>
    </location>
</feature>
<protein>
    <submittedName>
        <fullName evidence="3">Right-handed parallel beta-helix repeat-containing protein</fullName>
    </submittedName>
</protein>
<dbReference type="SMART" id="SM00710">
    <property type="entry name" value="PbH1"/>
    <property type="match status" value="4"/>
</dbReference>
<organism evidence="3 4">
    <name type="scientific">Streptomyces johnsoniae</name>
    <dbReference type="NCBI Taxonomy" id="3075532"/>
    <lineage>
        <taxon>Bacteria</taxon>
        <taxon>Bacillati</taxon>
        <taxon>Actinomycetota</taxon>
        <taxon>Actinomycetes</taxon>
        <taxon>Kitasatosporales</taxon>
        <taxon>Streptomycetaceae</taxon>
        <taxon>Streptomyces</taxon>
    </lineage>
</organism>
<feature type="signal peptide" evidence="2">
    <location>
        <begin position="1"/>
        <end position="24"/>
    </location>
</feature>
<dbReference type="SUPFAM" id="SSF51126">
    <property type="entry name" value="Pectin lyase-like"/>
    <property type="match status" value="1"/>
</dbReference>
<keyword evidence="2" id="KW-0732">Signal</keyword>
<dbReference type="InterPro" id="IPR006626">
    <property type="entry name" value="PbH1"/>
</dbReference>
<proteinExistence type="predicted"/>
<dbReference type="RefSeq" id="WP_311618114.1">
    <property type="nucleotide sequence ID" value="NZ_JAVREV010000007.1"/>
</dbReference>
<dbReference type="InterPro" id="IPR012334">
    <property type="entry name" value="Pectin_lyas_fold"/>
</dbReference>
<dbReference type="Gene3D" id="2.160.20.10">
    <property type="entry name" value="Single-stranded right-handed beta-helix, Pectin lyase-like"/>
    <property type="match status" value="2"/>
</dbReference>
<keyword evidence="4" id="KW-1185">Reference proteome</keyword>
<dbReference type="Proteomes" id="UP001183615">
    <property type="component" value="Unassembled WGS sequence"/>
</dbReference>
<evidence type="ECO:0000256" key="2">
    <source>
        <dbReference type="SAM" id="SignalP"/>
    </source>
</evidence>
<dbReference type="PANTHER" id="PTHR36453:SF1">
    <property type="entry name" value="RIGHT HANDED BETA HELIX DOMAIN-CONTAINING PROTEIN"/>
    <property type="match status" value="1"/>
</dbReference>
<gene>
    <name evidence="3" type="ORF">RM779_14600</name>
</gene>
<sequence length="630" mass="67346">MPPSPRAVCAALLAFPLLATPAVAGQDDTASDGQDGHRLHVAPWGDDSWPGTEERPFATPAGAQRAVRELTDGMTGDVVVSLRGGTYHLTEPLTFTAAAGDSGTGGHRVIYQAHGYGTADQERVTFSGGREITGWSRAEDGIWRADVGSLDTRQLFVNGERAERAALAGELPAMFPTENGFITESTAPQSWERPEDIEFVHTFADSYSEARCGVAEVRGDASGTEVTMDQPCFRRATELYTELYGEDVGLIAPTAVENSATFLRERPGSWYLDRSRPGHHTLYYHGRPTDVVAPVLEQVVTGEGEAGAPLRDVTLRGLTFSHTTWPGPDEPAGFPHIIGTWYYTGDDPVAQESAAIPSAVSFRGSTGLILEGNRFTRLGTTALELADHSRDITVRGNTVDDTSGGGIHVQSLDEDDPAAAPRDLLIEDNWVHHVGRDYRGSWGIMLNRPFGSTVAHNQVDHIPYSGIVHLNVAGDGTTTGGTRIVNNLVHHTNSALIDGGGIYGNGTQGPSFEEGALIEGNVVHHVDGPAATGTEYPPYAVYPDDGGQHVTIRGNVLLGNQNNFGGVAPGRMRFTGNFWDDTDTYWWEGTGEQVEITGNTELPPLAPEDACRADAACATVLGTAGLLTPR</sequence>
<dbReference type="InterPro" id="IPR011050">
    <property type="entry name" value="Pectin_lyase_fold/virulence"/>
</dbReference>
<comment type="caution">
    <text evidence="3">The sequence shown here is derived from an EMBL/GenBank/DDBJ whole genome shotgun (WGS) entry which is preliminary data.</text>
</comment>